<dbReference type="RefSeq" id="WP_048550634.1">
    <property type="nucleotide sequence ID" value="NZ_HF570958.1"/>
</dbReference>
<keyword evidence="3" id="KW-1185">Reference proteome</keyword>
<comment type="caution">
    <text evidence="2">The sequence shown here is derived from an EMBL/GenBank/DDBJ whole genome shotgun (WGS) entry which is preliminary data.</text>
</comment>
<feature type="transmembrane region" description="Helical" evidence="1">
    <location>
        <begin position="83"/>
        <end position="103"/>
    </location>
</feature>
<gene>
    <name evidence="2" type="ORF">BN12_250008</name>
</gene>
<accession>A0A077LYU7</accession>
<proteinExistence type="predicted"/>
<dbReference type="EMBL" id="CAJB01000168">
    <property type="protein sequence ID" value="CCH78077.1"/>
    <property type="molecule type" value="Genomic_DNA"/>
</dbReference>
<dbReference type="STRING" id="1194083.BN12_250008"/>
<protein>
    <submittedName>
        <fullName evidence="2">Uncharacterized protein</fullName>
    </submittedName>
</protein>
<evidence type="ECO:0000256" key="1">
    <source>
        <dbReference type="SAM" id="Phobius"/>
    </source>
</evidence>
<sequence>MNDFAEQCRREWRRLGVPDELADEMAQDLASDLEEAAAEGLTLEQYLGTGASDARSFAASWAAERGVGTAQQAPGVAARRPRFLLPFTVFMLVVLVVTALLLATGQPKLSLIRSRTTSTGITSSQVLHATSAAAPVEWILLVVALAALAFATWTWLSWRRARATALA</sequence>
<feature type="transmembrane region" description="Helical" evidence="1">
    <location>
        <begin position="138"/>
        <end position="158"/>
    </location>
</feature>
<organism evidence="2 3">
    <name type="scientific">Nostocoides japonicum T1-X7</name>
    <dbReference type="NCBI Taxonomy" id="1194083"/>
    <lineage>
        <taxon>Bacteria</taxon>
        <taxon>Bacillati</taxon>
        <taxon>Actinomycetota</taxon>
        <taxon>Actinomycetes</taxon>
        <taxon>Micrococcales</taxon>
        <taxon>Intrasporangiaceae</taxon>
        <taxon>Nostocoides</taxon>
    </lineage>
</organism>
<keyword evidence="1" id="KW-0812">Transmembrane</keyword>
<keyword evidence="1" id="KW-1133">Transmembrane helix</keyword>
<dbReference type="OrthoDB" id="3479732at2"/>
<name>A0A077LYU7_9MICO</name>
<evidence type="ECO:0000313" key="2">
    <source>
        <dbReference type="EMBL" id="CCH78077.1"/>
    </source>
</evidence>
<keyword evidence="1" id="KW-0472">Membrane</keyword>
<dbReference type="AlphaFoldDB" id="A0A077LYU7"/>
<reference evidence="2 3" key="1">
    <citation type="journal article" date="2013" name="ISME J.">
        <title>A metabolic model for members of the genus Tetrasphaera involved in enhanced biological phosphorus removal.</title>
        <authorList>
            <person name="Kristiansen R."/>
            <person name="Nguyen H.T.T."/>
            <person name="Saunders A.M."/>
            <person name="Nielsen J.L."/>
            <person name="Wimmer R."/>
            <person name="Le V.Q."/>
            <person name="McIlroy S.J."/>
            <person name="Petrovski S."/>
            <person name="Seviour R.J."/>
            <person name="Calteau A."/>
            <person name="Nielsen K.L."/>
            <person name="Nielsen P.H."/>
        </authorList>
    </citation>
    <scope>NUCLEOTIDE SEQUENCE [LARGE SCALE GENOMIC DNA]</scope>
    <source>
        <strain evidence="2 3">T1-X7</strain>
    </source>
</reference>
<dbReference type="Proteomes" id="UP000035721">
    <property type="component" value="Unassembled WGS sequence"/>
</dbReference>
<evidence type="ECO:0000313" key="3">
    <source>
        <dbReference type="Proteomes" id="UP000035721"/>
    </source>
</evidence>